<protein>
    <recommendedName>
        <fullName evidence="4">XRE family transcriptional regulator</fullName>
    </recommendedName>
</protein>
<dbReference type="RefSeq" id="WP_252956185.1">
    <property type="nucleotide sequence ID" value="NZ_JAFIRR010000197.1"/>
</dbReference>
<accession>A0ABT1DC35</accession>
<name>A0ABT1DC35_9PROT</name>
<proteinExistence type="predicted"/>
<comment type="caution">
    <text evidence="2">The sequence shown here is derived from an EMBL/GenBank/DDBJ whole genome shotgun (WGS) entry which is preliminary data.</text>
</comment>
<sequence length="157" mass="17052">MDVSPEVAERIERRLDALGLRPEEADAKAGLPPGTTDRLRAGRGLLLGGRFLRGLCAALETDEEYLLGLEPGDLVPAELLVEPQGELGLLAPDEEALLRHYRSLTVPLRAAVALLVAKAAGVEEEQTEERELRAAAKPQDTRPSRKGKRSETPRLFG</sequence>
<gene>
    <name evidence="2" type="ORF">JYK14_25520</name>
</gene>
<evidence type="ECO:0008006" key="4">
    <source>
        <dbReference type="Google" id="ProtNLM"/>
    </source>
</evidence>
<dbReference type="Proteomes" id="UP001523392">
    <property type="component" value="Unassembled WGS sequence"/>
</dbReference>
<evidence type="ECO:0000313" key="2">
    <source>
        <dbReference type="EMBL" id="MCO6419498.1"/>
    </source>
</evidence>
<feature type="compositionally biased region" description="Basic and acidic residues" evidence="1">
    <location>
        <begin position="129"/>
        <end position="143"/>
    </location>
</feature>
<evidence type="ECO:0000256" key="1">
    <source>
        <dbReference type="SAM" id="MobiDB-lite"/>
    </source>
</evidence>
<organism evidence="2 3">
    <name type="scientific">Siccirubricoccus soli</name>
    <dbReference type="NCBI Taxonomy" id="2899147"/>
    <lineage>
        <taxon>Bacteria</taxon>
        <taxon>Pseudomonadati</taxon>
        <taxon>Pseudomonadota</taxon>
        <taxon>Alphaproteobacteria</taxon>
        <taxon>Acetobacterales</taxon>
        <taxon>Roseomonadaceae</taxon>
        <taxon>Siccirubricoccus</taxon>
    </lineage>
</organism>
<evidence type="ECO:0000313" key="3">
    <source>
        <dbReference type="Proteomes" id="UP001523392"/>
    </source>
</evidence>
<dbReference type="EMBL" id="JAFIRR010000197">
    <property type="protein sequence ID" value="MCO6419498.1"/>
    <property type="molecule type" value="Genomic_DNA"/>
</dbReference>
<reference evidence="2 3" key="1">
    <citation type="submission" date="2021-12" db="EMBL/GenBank/DDBJ databases">
        <title>Siccirubricoccus leaddurans sp. nov., a high concentration Zn2+ tolerance bacterium.</title>
        <authorList>
            <person name="Cao Y."/>
        </authorList>
    </citation>
    <scope>NUCLEOTIDE SEQUENCE [LARGE SCALE GENOMIC DNA]</scope>
    <source>
        <strain evidence="2 3">KC 17139</strain>
    </source>
</reference>
<keyword evidence="3" id="KW-1185">Reference proteome</keyword>
<feature type="region of interest" description="Disordered" evidence="1">
    <location>
        <begin position="121"/>
        <end position="157"/>
    </location>
</feature>